<keyword evidence="8 12" id="KW-0862">Zinc</keyword>
<dbReference type="GO" id="GO:0005886">
    <property type="term" value="C:plasma membrane"/>
    <property type="evidence" value="ECO:0007669"/>
    <property type="project" value="UniProtKB-SubCell"/>
</dbReference>
<feature type="binding site" evidence="12">
    <location>
        <position position="208"/>
    </location>
    <ligand>
        <name>Zn(2+)</name>
        <dbReference type="ChEBI" id="CHEBI:29105"/>
        <note>catalytic</note>
    </ligand>
</feature>
<dbReference type="GO" id="GO:0008270">
    <property type="term" value="F:zinc ion binding"/>
    <property type="evidence" value="ECO:0007669"/>
    <property type="project" value="UniProtKB-UniRule"/>
</dbReference>
<dbReference type="InterPro" id="IPR022919">
    <property type="entry name" value="Pept_M48_protease_HtpX"/>
</dbReference>
<feature type="transmembrane region" description="Helical" evidence="12">
    <location>
        <begin position="150"/>
        <end position="171"/>
    </location>
</feature>
<evidence type="ECO:0000256" key="9">
    <source>
        <dbReference type="ARBA" id="ARBA00022989"/>
    </source>
</evidence>
<dbReference type="EMBL" id="PJMY01000002">
    <property type="protein sequence ID" value="PKV99839.1"/>
    <property type="molecule type" value="Genomic_DNA"/>
</dbReference>
<feature type="active site" evidence="12">
    <location>
        <position position="136"/>
    </location>
</feature>
<keyword evidence="5 12" id="KW-0812">Transmembrane</keyword>
<dbReference type="PANTHER" id="PTHR43221">
    <property type="entry name" value="PROTEASE HTPX"/>
    <property type="match status" value="1"/>
</dbReference>
<feature type="binding site" evidence="12">
    <location>
        <position position="135"/>
    </location>
    <ligand>
        <name>Zn(2+)</name>
        <dbReference type="ChEBI" id="CHEBI:29105"/>
        <note>catalytic</note>
    </ligand>
</feature>
<evidence type="ECO:0000256" key="2">
    <source>
        <dbReference type="ARBA" id="ARBA00009779"/>
    </source>
</evidence>
<keyword evidence="9 12" id="KW-1133">Transmembrane helix</keyword>
<evidence type="ECO:0000259" key="14">
    <source>
        <dbReference type="Pfam" id="PF01435"/>
    </source>
</evidence>
<accession>A0A2N3X151</accession>
<sequence>MVRRYTNALKTALLLGVLTALILTIGYALGGSTGLIVATVLSLVMNGAAYFYSDTIALHAMAARPVNEAQAPELHAMVRELATSAGQPMPRLYVSPIAQPNAFATGRSPRHAAVCVTDGILRLLTPRELRAVLGHELSHVYNRDILTSSVAAALAGILTSLANLALFLPIGSSTEDDDGPHPVAALLMLILAPVAAGLIQLAISRSREYQADVDGADLSGDPLALASALQKIDQWTRRLPLPADAPHAAYAHLMIAHPLSDDGVAALFSTHPPTAERIRRLRQLASQVAAGPSGPARPAPRSSWAGALAPTMRSLAR</sequence>
<evidence type="ECO:0000256" key="5">
    <source>
        <dbReference type="ARBA" id="ARBA00022692"/>
    </source>
</evidence>
<name>A0A2N3X151_9PSEU</name>
<protein>
    <recommendedName>
        <fullName evidence="12">Protease HtpX homolog</fullName>
        <ecNumber evidence="12">3.4.24.-</ecNumber>
    </recommendedName>
</protein>
<comment type="similarity">
    <text evidence="2 12">Belongs to the peptidase M48B family.</text>
</comment>
<dbReference type="InterPro" id="IPR050083">
    <property type="entry name" value="HtpX_protease"/>
</dbReference>
<evidence type="ECO:0000256" key="12">
    <source>
        <dbReference type="HAMAP-Rule" id="MF_00188"/>
    </source>
</evidence>
<evidence type="ECO:0000313" key="16">
    <source>
        <dbReference type="Proteomes" id="UP000233750"/>
    </source>
</evidence>
<evidence type="ECO:0000313" key="15">
    <source>
        <dbReference type="EMBL" id="PKV99839.1"/>
    </source>
</evidence>
<feature type="transmembrane region" description="Helical" evidence="12">
    <location>
        <begin position="183"/>
        <end position="203"/>
    </location>
</feature>
<dbReference type="Proteomes" id="UP000233750">
    <property type="component" value="Unassembled WGS sequence"/>
</dbReference>
<evidence type="ECO:0000256" key="10">
    <source>
        <dbReference type="ARBA" id="ARBA00023049"/>
    </source>
</evidence>
<feature type="transmembrane region" description="Helical" evidence="12">
    <location>
        <begin position="12"/>
        <end position="29"/>
    </location>
</feature>
<feature type="domain" description="Peptidase M48" evidence="14">
    <location>
        <begin position="69"/>
        <end position="284"/>
    </location>
</feature>
<dbReference type="OrthoDB" id="15218at2"/>
<feature type="compositionally biased region" description="Low complexity" evidence="13">
    <location>
        <begin position="289"/>
        <end position="307"/>
    </location>
</feature>
<dbReference type="AlphaFoldDB" id="A0A2N3X151"/>
<dbReference type="GO" id="GO:0006508">
    <property type="term" value="P:proteolysis"/>
    <property type="evidence" value="ECO:0007669"/>
    <property type="project" value="UniProtKB-KW"/>
</dbReference>
<dbReference type="Pfam" id="PF01435">
    <property type="entry name" value="Peptidase_M48"/>
    <property type="match status" value="1"/>
</dbReference>
<comment type="cofactor">
    <cofactor evidence="12">
        <name>Zn(2+)</name>
        <dbReference type="ChEBI" id="CHEBI:29105"/>
    </cofactor>
    <text evidence="12">Binds 1 zinc ion per subunit.</text>
</comment>
<keyword evidence="16" id="KW-1185">Reference proteome</keyword>
<evidence type="ECO:0000256" key="3">
    <source>
        <dbReference type="ARBA" id="ARBA00022475"/>
    </source>
</evidence>
<gene>
    <name evidence="12" type="primary">htpX</name>
    <name evidence="15" type="ORF">ATK30_0828</name>
</gene>
<evidence type="ECO:0000256" key="1">
    <source>
        <dbReference type="ARBA" id="ARBA00004651"/>
    </source>
</evidence>
<feature type="region of interest" description="Disordered" evidence="13">
    <location>
        <begin position="287"/>
        <end position="317"/>
    </location>
</feature>
<keyword evidence="4 12" id="KW-0645">Protease</keyword>
<keyword evidence="15" id="KW-0346">Stress response</keyword>
<evidence type="ECO:0000256" key="6">
    <source>
        <dbReference type="ARBA" id="ARBA00022723"/>
    </source>
</evidence>
<dbReference type="GO" id="GO:0004222">
    <property type="term" value="F:metalloendopeptidase activity"/>
    <property type="evidence" value="ECO:0007669"/>
    <property type="project" value="UniProtKB-UniRule"/>
</dbReference>
<keyword evidence="7 12" id="KW-0378">Hydrolase</keyword>
<comment type="subcellular location">
    <subcellularLocation>
        <location evidence="1 12">Cell membrane</location>
        <topology evidence="1 12">Multi-pass membrane protein</topology>
    </subcellularLocation>
</comment>
<feature type="transmembrane region" description="Helical" evidence="12">
    <location>
        <begin position="35"/>
        <end position="52"/>
    </location>
</feature>
<feature type="binding site" evidence="12">
    <location>
        <position position="139"/>
    </location>
    <ligand>
        <name>Zn(2+)</name>
        <dbReference type="ChEBI" id="CHEBI:29105"/>
        <note>catalytic</note>
    </ligand>
</feature>
<dbReference type="PANTHER" id="PTHR43221:SF1">
    <property type="entry name" value="PROTEASE HTPX"/>
    <property type="match status" value="1"/>
</dbReference>
<evidence type="ECO:0000256" key="8">
    <source>
        <dbReference type="ARBA" id="ARBA00022833"/>
    </source>
</evidence>
<evidence type="ECO:0000256" key="4">
    <source>
        <dbReference type="ARBA" id="ARBA00022670"/>
    </source>
</evidence>
<evidence type="ECO:0000256" key="7">
    <source>
        <dbReference type="ARBA" id="ARBA00022801"/>
    </source>
</evidence>
<dbReference type="Gene3D" id="3.30.2010.10">
    <property type="entry name" value="Metalloproteases ('zincins'), catalytic domain"/>
    <property type="match status" value="1"/>
</dbReference>
<dbReference type="HAMAP" id="MF_00188">
    <property type="entry name" value="Pept_M48_protease_HtpX"/>
    <property type="match status" value="1"/>
</dbReference>
<dbReference type="RefSeq" id="WP_098085316.1">
    <property type="nucleotide sequence ID" value="NZ_PJMY01000002.1"/>
</dbReference>
<keyword evidence="11 12" id="KW-0472">Membrane</keyword>
<evidence type="ECO:0000256" key="13">
    <source>
        <dbReference type="SAM" id="MobiDB-lite"/>
    </source>
</evidence>
<keyword evidence="3 12" id="KW-1003">Cell membrane</keyword>
<dbReference type="EC" id="3.4.24.-" evidence="12"/>
<keyword evidence="6 12" id="KW-0479">Metal-binding</keyword>
<comment type="caution">
    <text evidence="15">The sequence shown here is derived from an EMBL/GenBank/DDBJ whole genome shotgun (WGS) entry which is preliminary data.</text>
</comment>
<proteinExistence type="inferred from homology"/>
<reference evidence="15 16" key="1">
    <citation type="submission" date="2017-12" db="EMBL/GenBank/DDBJ databases">
        <title>Sequencing the genomes of 1000 Actinobacteria strains.</title>
        <authorList>
            <person name="Klenk H.-P."/>
        </authorList>
    </citation>
    <scope>NUCLEOTIDE SEQUENCE [LARGE SCALE GENOMIC DNA]</scope>
    <source>
        <strain evidence="15 16">DSM 45165</strain>
    </source>
</reference>
<dbReference type="CDD" id="cd07336">
    <property type="entry name" value="M48B_HtpX_like"/>
    <property type="match status" value="1"/>
</dbReference>
<dbReference type="InterPro" id="IPR001915">
    <property type="entry name" value="Peptidase_M48"/>
</dbReference>
<keyword evidence="10 12" id="KW-0482">Metalloprotease</keyword>
<evidence type="ECO:0000256" key="11">
    <source>
        <dbReference type="ARBA" id="ARBA00023136"/>
    </source>
</evidence>
<organism evidence="15 16">
    <name type="scientific">Amycolatopsis echigonensis</name>
    <dbReference type="NCBI Taxonomy" id="2576905"/>
    <lineage>
        <taxon>Bacteria</taxon>
        <taxon>Bacillati</taxon>
        <taxon>Actinomycetota</taxon>
        <taxon>Actinomycetes</taxon>
        <taxon>Pseudonocardiales</taxon>
        <taxon>Pseudonocardiaceae</taxon>
        <taxon>Amycolatopsis</taxon>
    </lineage>
</organism>